<comment type="caution">
    <text evidence="3">The sequence shown here is derived from an EMBL/GenBank/DDBJ whole genome shotgun (WGS) entry which is preliminary data.</text>
</comment>
<feature type="region of interest" description="Disordered" evidence="1">
    <location>
        <begin position="425"/>
        <end position="536"/>
    </location>
</feature>
<gene>
    <name evidence="3" type="ORF">DFJ67_2497</name>
</gene>
<reference evidence="3 4" key="1">
    <citation type="submission" date="2018-08" db="EMBL/GenBank/DDBJ databases">
        <title>Sequencing the genomes of 1000 actinobacteria strains.</title>
        <authorList>
            <person name="Klenk H.-P."/>
        </authorList>
    </citation>
    <scope>NUCLEOTIDE SEQUENCE [LARGE SCALE GENOMIC DNA]</scope>
    <source>
        <strain evidence="3 4">DSM 44099</strain>
    </source>
</reference>
<feature type="compositionally biased region" description="Low complexity" evidence="1">
    <location>
        <begin position="493"/>
        <end position="507"/>
    </location>
</feature>
<proteinExistence type="predicted"/>
<feature type="compositionally biased region" description="Basic and acidic residues" evidence="1">
    <location>
        <begin position="179"/>
        <end position="196"/>
    </location>
</feature>
<dbReference type="RefSeq" id="WP_239097610.1">
    <property type="nucleotide sequence ID" value="NZ_BONB01000099.1"/>
</dbReference>
<feature type="compositionally biased region" description="Pro residues" evidence="1">
    <location>
        <begin position="442"/>
        <end position="453"/>
    </location>
</feature>
<evidence type="ECO:0000256" key="2">
    <source>
        <dbReference type="SAM" id="Phobius"/>
    </source>
</evidence>
<dbReference type="InterPro" id="IPR046096">
    <property type="entry name" value="DUF6114"/>
</dbReference>
<dbReference type="EMBL" id="QUMQ01000001">
    <property type="protein sequence ID" value="REF96515.1"/>
    <property type="molecule type" value="Genomic_DNA"/>
</dbReference>
<feature type="compositionally biased region" description="Basic and acidic residues" evidence="1">
    <location>
        <begin position="481"/>
        <end position="492"/>
    </location>
</feature>
<protein>
    <submittedName>
        <fullName evidence="3">Uncharacterized protein</fullName>
    </submittedName>
</protein>
<dbReference type="Proteomes" id="UP000256913">
    <property type="component" value="Unassembled WGS sequence"/>
</dbReference>
<keyword evidence="4" id="KW-1185">Reference proteome</keyword>
<feature type="compositionally biased region" description="Low complexity" evidence="1">
    <location>
        <begin position="275"/>
        <end position="291"/>
    </location>
</feature>
<dbReference type="AlphaFoldDB" id="A0A3D9ZGW4"/>
<evidence type="ECO:0000313" key="3">
    <source>
        <dbReference type="EMBL" id="REF96515.1"/>
    </source>
</evidence>
<feature type="transmembrane region" description="Helical" evidence="2">
    <location>
        <begin position="29"/>
        <end position="51"/>
    </location>
</feature>
<evidence type="ECO:0000256" key="1">
    <source>
        <dbReference type="SAM" id="MobiDB-lite"/>
    </source>
</evidence>
<accession>A0A3D9ZGW4</accession>
<keyword evidence="2" id="KW-0472">Membrane</keyword>
<keyword evidence="2" id="KW-1133">Transmembrane helix</keyword>
<feature type="region of interest" description="Disordered" evidence="1">
    <location>
        <begin position="140"/>
        <end position="390"/>
    </location>
</feature>
<keyword evidence="2" id="KW-0812">Transmembrane</keyword>
<feature type="transmembrane region" description="Helical" evidence="2">
    <location>
        <begin position="87"/>
        <end position="104"/>
    </location>
</feature>
<sequence>MSNPSASHVRPSFAGRTWRSFGRWRRSRPFWGGLLLLLSGIEIFLSTQLSLGGLSFQLGPTGFLSWLIPTILAACGLLAWSTPQQRMFYAVVGAVTAVFSLIGVNLGGFFLGLVLGIVGAGLVFGWTPLATPPVATTPAGGPLIPAQPGPVDAEPAVDETAGQPVTSDSLIPGLSDPDAPERPSERVGSVPDERSLPDGPGRSGDAAGSFPDGSGDAVASAPDGPERSSGEVRWFPDAGAQPAEPIGSAPAGSGRSDGEVGSFADGSGHSGGSVGSTSDGSGRSSDTVGSTPDASGQSDGEVRWFPDGAGGSTDPTGWVPGEPARSTEPAGLASDLPGRSSESAGLVSHGPGRSADGHGAEAGVPAQSGGDPGSAKDAPAEDPQVLPRRESPRFYTVIGFLIVLGMTAVFGLRTSTPAYAAPCPKAPPVTASKPAGEKPAVPVVPPAATPTPTPDAGGSEGDDPGIIGRIVDGITGLFDGDSAKDTATKEGAADPTPAPATIAKPAPSKNSTATTKPKPKPGCARSSGSAPSDEEQPTLALLGDEGLPDVNRSPSVLTGSKLTMWDLTIAGIATLHTSSGDIQALKFTMSRSRVDDFALRVPQGEGRPLLIKSDPLVVRGDVAFYATRFVGRFLGVKLTLTPESPIPPDGIPLTVPKIEFTDPNIQLAYVACDTLEAPTLDESFPPAST</sequence>
<name>A0A3D9ZGW4_9ACTN</name>
<dbReference type="Pfam" id="PF19609">
    <property type="entry name" value="DUF6114"/>
    <property type="match status" value="1"/>
</dbReference>
<organism evidence="3 4">
    <name type="scientific">Asanoa ferruginea</name>
    <dbReference type="NCBI Taxonomy" id="53367"/>
    <lineage>
        <taxon>Bacteria</taxon>
        <taxon>Bacillati</taxon>
        <taxon>Actinomycetota</taxon>
        <taxon>Actinomycetes</taxon>
        <taxon>Micromonosporales</taxon>
        <taxon>Micromonosporaceae</taxon>
        <taxon>Asanoa</taxon>
    </lineage>
</organism>
<evidence type="ECO:0000313" key="4">
    <source>
        <dbReference type="Proteomes" id="UP000256913"/>
    </source>
</evidence>
<feature type="transmembrane region" description="Helical" evidence="2">
    <location>
        <begin position="63"/>
        <end position="80"/>
    </location>
</feature>